<reference evidence="1" key="1">
    <citation type="submission" date="2023-03" db="EMBL/GenBank/DDBJ databases">
        <title>Massive genome expansion in bonnet fungi (Mycena s.s.) driven by repeated elements and novel gene families across ecological guilds.</title>
        <authorList>
            <consortium name="Lawrence Berkeley National Laboratory"/>
            <person name="Harder C.B."/>
            <person name="Miyauchi S."/>
            <person name="Viragh M."/>
            <person name="Kuo A."/>
            <person name="Thoen E."/>
            <person name="Andreopoulos B."/>
            <person name="Lu D."/>
            <person name="Skrede I."/>
            <person name="Drula E."/>
            <person name="Henrissat B."/>
            <person name="Morin E."/>
            <person name="Kohler A."/>
            <person name="Barry K."/>
            <person name="LaButti K."/>
            <person name="Morin E."/>
            <person name="Salamov A."/>
            <person name="Lipzen A."/>
            <person name="Mereny Z."/>
            <person name="Hegedus B."/>
            <person name="Baldrian P."/>
            <person name="Stursova M."/>
            <person name="Weitz H."/>
            <person name="Taylor A."/>
            <person name="Grigoriev I.V."/>
            <person name="Nagy L.G."/>
            <person name="Martin F."/>
            <person name="Kauserud H."/>
        </authorList>
    </citation>
    <scope>NUCLEOTIDE SEQUENCE</scope>
    <source>
        <strain evidence="1">CBHHK173m</strain>
    </source>
</reference>
<organism evidence="1 2">
    <name type="scientific">Mycena belliarum</name>
    <dbReference type="NCBI Taxonomy" id="1033014"/>
    <lineage>
        <taxon>Eukaryota</taxon>
        <taxon>Fungi</taxon>
        <taxon>Dikarya</taxon>
        <taxon>Basidiomycota</taxon>
        <taxon>Agaricomycotina</taxon>
        <taxon>Agaricomycetes</taxon>
        <taxon>Agaricomycetidae</taxon>
        <taxon>Agaricales</taxon>
        <taxon>Marasmiineae</taxon>
        <taxon>Mycenaceae</taxon>
        <taxon>Mycena</taxon>
    </lineage>
</organism>
<evidence type="ECO:0000313" key="1">
    <source>
        <dbReference type="EMBL" id="KAJ7086379.1"/>
    </source>
</evidence>
<protein>
    <submittedName>
        <fullName evidence="1">Uncharacterized protein</fullName>
    </submittedName>
</protein>
<name>A0AAD6U1I3_9AGAR</name>
<comment type="caution">
    <text evidence="1">The sequence shown here is derived from an EMBL/GenBank/DDBJ whole genome shotgun (WGS) entry which is preliminary data.</text>
</comment>
<dbReference type="EMBL" id="JARJCN010000031">
    <property type="protein sequence ID" value="KAJ7086379.1"/>
    <property type="molecule type" value="Genomic_DNA"/>
</dbReference>
<gene>
    <name evidence="1" type="ORF">B0H15DRAFT_757791</name>
</gene>
<feature type="non-terminal residue" evidence="1">
    <location>
        <position position="108"/>
    </location>
</feature>
<accession>A0AAD6U1I3</accession>
<proteinExistence type="predicted"/>
<dbReference type="AlphaFoldDB" id="A0AAD6U1I3"/>
<dbReference type="Proteomes" id="UP001222325">
    <property type="component" value="Unassembled WGS sequence"/>
</dbReference>
<feature type="non-terminal residue" evidence="1">
    <location>
        <position position="1"/>
    </location>
</feature>
<keyword evidence="2" id="KW-1185">Reference proteome</keyword>
<sequence length="108" mass="12486">TAEMEFTVGHPQRSTHILRKHKFLHIPVLSGTPIPRRDLVDQMDKYVIVMLVLFRPWNRSPTHPLKPEATSWCDALDSLLSSAPQPVLDIIDHMQEQWECRLAADDYS</sequence>
<evidence type="ECO:0000313" key="2">
    <source>
        <dbReference type="Proteomes" id="UP001222325"/>
    </source>
</evidence>